<name>A0A419S7S0_9SPHI</name>
<feature type="chain" id="PRO_5019274691" description="YARHG domain-containing protein" evidence="1">
    <location>
        <begin position="20"/>
        <end position="301"/>
    </location>
</feature>
<feature type="signal peptide" evidence="1">
    <location>
        <begin position="1"/>
        <end position="19"/>
    </location>
</feature>
<keyword evidence="3" id="KW-1185">Reference proteome</keyword>
<sequence>MKKSLFFLFLIIQTVPLFAQNKLGVFEDSLQNLGHTILTDTLQEKRVEANYQFIKTLVDALKEKNSFYYPFNKLRDIVSVQKTEDNKFRIFTWFNQYADGTYRYFGAIQVNNPQKLELYPLLDNTQEISALSDVNSATLAPNKWLGAVYYQIIPVTGIREPYFILLGWKGKSATANSKIIETLKFVDGKPVFGADVLEASLKANQFQSRMVFDYAKTAAMMLRYVRAENMIVFDHLVPIDKRLDGVGEFYAPDLSYDGLKLKQGKWYFQENMQLSNLPDENDELFIDPAKDSQNTAPVINN</sequence>
<dbReference type="RefSeq" id="WP_120181164.1">
    <property type="nucleotide sequence ID" value="NZ_MBTA01000010.1"/>
</dbReference>
<reference evidence="2 3" key="1">
    <citation type="submission" date="2016-07" db="EMBL/GenBank/DDBJ databases">
        <title>Genome of Pelobium manganitolerans.</title>
        <authorList>
            <person name="Wu S."/>
            <person name="Wang G."/>
        </authorList>
    </citation>
    <scope>NUCLEOTIDE SEQUENCE [LARGE SCALE GENOMIC DNA]</scope>
    <source>
        <strain evidence="2 3">YS-25</strain>
    </source>
</reference>
<gene>
    <name evidence="2" type="ORF">BCY91_16965</name>
</gene>
<dbReference type="EMBL" id="MBTA01000010">
    <property type="protein sequence ID" value="RKD17505.1"/>
    <property type="molecule type" value="Genomic_DNA"/>
</dbReference>
<dbReference type="Proteomes" id="UP000283433">
    <property type="component" value="Unassembled WGS sequence"/>
</dbReference>
<proteinExistence type="predicted"/>
<evidence type="ECO:0000313" key="2">
    <source>
        <dbReference type="EMBL" id="RKD17505.1"/>
    </source>
</evidence>
<dbReference type="AlphaFoldDB" id="A0A419S7S0"/>
<protein>
    <recommendedName>
        <fullName evidence="4">YARHG domain-containing protein</fullName>
    </recommendedName>
</protein>
<keyword evidence="1" id="KW-0732">Signal</keyword>
<evidence type="ECO:0000313" key="3">
    <source>
        <dbReference type="Proteomes" id="UP000283433"/>
    </source>
</evidence>
<evidence type="ECO:0000256" key="1">
    <source>
        <dbReference type="SAM" id="SignalP"/>
    </source>
</evidence>
<comment type="caution">
    <text evidence="2">The sequence shown here is derived from an EMBL/GenBank/DDBJ whole genome shotgun (WGS) entry which is preliminary data.</text>
</comment>
<dbReference type="OrthoDB" id="788168at2"/>
<accession>A0A419S7S0</accession>
<organism evidence="2 3">
    <name type="scientific">Pelobium manganitolerans</name>
    <dbReference type="NCBI Taxonomy" id="1842495"/>
    <lineage>
        <taxon>Bacteria</taxon>
        <taxon>Pseudomonadati</taxon>
        <taxon>Bacteroidota</taxon>
        <taxon>Sphingobacteriia</taxon>
        <taxon>Sphingobacteriales</taxon>
        <taxon>Sphingobacteriaceae</taxon>
        <taxon>Pelobium</taxon>
    </lineage>
</organism>
<evidence type="ECO:0008006" key="4">
    <source>
        <dbReference type="Google" id="ProtNLM"/>
    </source>
</evidence>